<protein>
    <submittedName>
        <fullName evidence="2">Uncharacterized protein</fullName>
    </submittedName>
</protein>
<dbReference type="EMBL" id="JACHFH010000039">
    <property type="protein sequence ID" value="MBB5337245.1"/>
    <property type="molecule type" value="Genomic_DNA"/>
</dbReference>
<evidence type="ECO:0000313" key="2">
    <source>
        <dbReference type="EMBL" id="MBB5337245.1"/>
    </source>
</evidence>
<organism evidence="2 3">
    <name type="scientific">Pectinatus brassicae</name>
    <dbReference type="NCBI Taxonomy" id="862415"/>
    <lineage>
        <taxon>Bacteria</taxon>
        <taxon>Bacillati</taxon>
        <taxon>Bacillota</taxon>
        <taxon>Negativicutes</taxon>
        <taxon>Selenomonadales</taxon>
        <taxon>Selenomonadaceae</taxon>
        <taxon>Pectinatus</taxon>
    </lineage>
</organism>
<keyword evidence="1" id="KW-1133">Transmembrane helix</keyword>
<accession>A0A840UXY1</accession>
<evidence type="ECO:0000313" key="3">
    <source>
        <dbReference type="Proteomes" id="UP000559117"/>
    </source>
</evidence>
<name>A0A840UXY1_9FIRM</name>
<dbReference type="RefSeq" id="WP_183862921.1">
    <property type="nucleotide sequence ID" value="NZ_JACHFH010000039.1"/>
</dbReference>
<keyword evidence="1" id="KW-0812">Transmembrane</keyword>
<feature type="transmembrane region" description="Helical" evidence="1">
    <location>
        <begin position="27"/>
        <end position="49"/>
    </location>
</feature>
<dbReference type="Proteomes" id="UP000559117">
    <property type="component" value="Unassembled WGS sequence"/>
</dbReference>
<keyword evidence="3" id="KW-1185">Reference proteome</keyword>
<dbReference type="AlphaFoldDB" id="A0A840UXY1"/>
<evidence type="ECO:0000256" key="1">
    <source>
        <dbReference type="SAM" id="Phobius"/>
    </source>
</evidence>
<proteinExistence type="predicted"/>
<comment type="caution">
    <text evidence="2">The sequence shown here is derived from an EMBL/GenBank/DDBJ whole genome shotgun (WGS) entry which is preliminary data.</text>
</comment>
<sequence length="52" mass="5895">MNKIAGYIKTIRQYLKTPKGRHDSLDYLKAAIIISLTMLLVFLLLKYLAGAL</sequence>
<reference evidence="2 3" key="1">
    <citation type="submission" date="2020-08" db="EMBL/GenBank/DDBJ databases">
        <title>Genomic Encyclopedia of Type Strains, Phase IV (KMG-IV): sequencing the most valuable type-strain genomes for metagenomic binning, comparative biology and taxonomic classification.</title>
        <authorList>
            <person name="Goeker M."/>
        </authorList>
    </citation>
    <scope>NUCLEOTIDE SEQUENCE [LARGE SCALE GENOMIC DNA]</scope>
    <source>
        <strain evidence="2 3">DSM 24661</strain>
    </source>
</reference>
<keyword evidence="1" id="KW-0472">Membrane</keyword>
<gene>
    <name evidence="2" type="ORF">HNR32_002404</name>
</gene>